<dbReference type="Proteomes" id="UP000582659">
    <property type="component" value="Unassembled WGS sequence"/>
</dbReference>
<proteinExistence type="inferred from homology"/>
<dbReference type="Gene3D" id="1.20.120.980">
    <property type="entry name" value="Serine carboxypeptidase S28, SKS domain"/>
    <property type="match status" value="1"/>
</dbReference>
<keyword evidence="10" id="KW-1185">Reference proteome</keyword>
<dbReference type="EMBL" id="CAJFDI010000006">
    <property type="protein sequence ID" value="CAD5235288.1"/>
    <property type="molecule type" value="Genomic_DNA"/>
</dbReference>
<dbReference type="EMBL" id="CAJFCV020000006">
    <property type="protein sequence ID" value="CAG9131601.1"/>
    <property type="molecule type" value="Genomic_DNA"/>
</dbReference>
<protein>
    <submittedName>
        <fullName evidence="7">(pine wood nematode) hypothetical protein</fullName>
    </submittedName>
</protein>
<evidence type="ECO:0000313" key="10">
    <source>
        <dbReference type="Proteomes" id="UP000659654"/>
    </source>
</evidence>
<keyword evidence="3 6" id="KW-0732">Signal</keyword>
<dbReference type="GO" id="GO:0008239">
    <property type="term" value="F:dipeptidyl-peptidase activity"/>
    <property type="evidence" value="ECO:0007669"/>
    <property type="project" value="TreeGrafter"/>
</dbReference>
<feature type="chain" id="PRO_5036021825" evidence="6">
    <location>
        <begin position="19"/>
        <end position="512"/>
    </location>
</feature>
<dbReference type="InterPro" id="IPR029058">
    <property type="entry name" value="AB_hydrolase_fold"/>
</dbReference>
<reference evidence="11" key="1">
    <citation type="submission" date="2016-11" db="UniProtKB">
        <authorList>
            <consortium name="WormBaseParasite"/>
        </authorList>
    </citation>
    <scope>IDENTIFICATION</scope>
</reference>
<keyword evidence="5" id="KW-0325">Glycoprotein</keyword>
<sequence>MRFLRILIFFLLILGCSSFPCRNYNCLDTQIRPCSDGSNFTNEWFSQRLDHFDPDNNVVWGQHYQTNRKFFKDTGEQRIFLTLGGEQDTSDWRMCHDNYTHMIIAQENNAMVVQLQHRFFGRNKGLRDTSVSMLQFLTVEQAIEDTVAFIQGFNELEGFTNPKWVLLGMSYSGTLAAYLRMTHPEFSQGAIASSAPMLPKVDFWEYDVAMTGVFNEHDPRCVQEIKRGFWDLEQKLHTPEGRAEVNKKFRLSPKLDIENPTEEDLVVVSTTFFYAFEQVVQRTYISSHADTRRGGYLTIENICNIMMNTSRTYPDRMYHVRWLAQHRRYPVLASYPRHVEYMSKTDINGSPTRGWTWMTCNQFGWFQHSSPRGPFLNSAPFGHSKRICRETFGPEFTEERIQQNVDRTLHVYGLPWNFNGTNTVMTHGSYDPWATLGSFVNSTERRIVSVMTKGSSHCADTFPYYSGEPAGLEHARQVMRREVAYYYSLPSTFKKKQEKVPLSSKRAIWRLG</sequence>
<gene>
    <name evidence="7" type="ORF">BXYJ_LOCUS15379</name>
</gene>
<dbReference type="Proteomes" id="UP000095284">
    <property type="component" value="Unplaced"/>
</dbReference>
<reference evidence="8" key="2">
    <citation type="submission" date="2020-08" db="EMBL/GenBank/DDBJ databases">
        <authorList>
            <person name="Kikuchi T."/>
        </authorList>
    </citation>
    <scope>NUCLEOTIDE SEQUENCE</scope>
    <source>
        <strain evidence="7">Ka4C1</strain>
    </source>
</reference>
<dbReference type="InterPro" id="IPR008758">
    <property type="entry name" value="Peptidase_S28"/>
</dbReference>
<dbReference type="PROSITE" id="PS51257">
    <property type="entry name" value="PROKAR_LIPOPROTEIN"/>
    <property type="match status" value="1"/>
</dbReference>
<dbReference type="WBParaSite" id="BXY_0103600.1">
    <property type="protein sequence ID" value="BXY_0103600.1"/>
    <property type="gene ID" value="BXY_0103600"/>
</dbReference>
<evidence type="ECO:0000256" key="3">
    <source>
        <dbReference type="ARBA" id="ARBA00022729"/>
    </source>
</evidence>
<evidence type="ECO:0000256" key="1">
    <source>
        <dbReference type="ARBA" id="ARBA00011079"/>
    </source>
</evidence>
<accession>A0A1I7RK04</accession>
<dbReference type="AlphaFoldDB" id="A0A1I7RK04"/>
<organism evidence="9 11">
    <name type="scientific">Bursaphelenchus xylophilus</name>
    <name type="common">Pinewood nematode worm</name>
    <name type="synonym">Aphelenchoides xylophilus</name>
    <dbReference type="NCBI Taxonomy" id="6326"/>
    <lineage>
        <taxon>Eukaryota</taxon>
        <taxon>Metazoa</taxon>
        <taxon>Ecdysozoa</taxon>
        <taxon>Nematoda</taxon>
        <taxon>Chromadorea</taxon>
        <taxon>Rhabditida</taxon>
        <taxon>Tylenchina</taxon>
        <taxon>Tylenchomorpha</taxon>
        <taxon>Aphelenchoidea</taxon>
        <taxon>Aphelenchoididae</taxon>
        <taxon>Bursaphelenchus</taxon>
    </lineage>
</organism>
<dbReference type="Proteomes" id="UP000659654">
    <property type="component" value="Unassembled WGS sequence"/>
</dbReference>
<dbReference type="PANTHER" id="PTHR11010:SF101">
    <property type="entry name" value="SERINE PROTEASE F56F10.1-RELATED"/>
    <property type="match status" value="1"/>
</dbReference>
<evidence type="ECO:0000256" key="4">
    <source>
        <dbReference type="ARBA" id="ARBA00022801"/>
    </source>
</evidence>
<feature type="signal peptide" evidence="6">
    <location>
        <begin position="1"/>
        <end position="18"/>
    </location>
</feature>
<dbReference type="SMR" id="A0A1I7RK04"/>
<comment type="similarity">
    <text evidence="1">Belongs to the peptidase S28 family.</text>
</comment>
<dbReference type="GO" id="GO:0006508">
    <property type="term" value="P:proteolysis"/>
    <property type="evidence" value="ECO:0007669"/>
    <property type="project" value="UniProtKB-KW"/>
</dbReference>
<evidence type="ECO:0000256" key="6">
    <source>
        <dbReference type="SAM" id="SignalP"/>
    </source>
</evidence>
<evidence type="ECO:0000313" key="11">
    <source>
        <dbReference type="WBParaSite" id="BXY_0103600.1"/>
    </source>
</evidence>
<evidence type="ECO:0000313" key="8">
    <source>
        <dbReference type="EMBL" id="CAG9131601.1"/>
    </source>
</evidence>
<evidence type="ECO:0000256" key="2">
    <source>
        <dbReference type="ARBA" id="ARBA00022670"/>
    </source>
</evidence>
<name>A0A1I7RK04_BURXY</name>
<dbReference type="PANTHER" id="PTHR11010">
    <property type="entry name" value="PROTEASE S28 PRO-X CARBOXYPEPTIDASE-RELATED"/>
    <property type="match status" value="1"/>
</dbReference>
<evidence type="ECO:0000313" key="7">
    <source>
        <dbReference type="EMBL" id="CAD5235288.1"/>
    </source>
</evidence>
<dbReference type="Pfam" id="PF05577">
    <property type="entry name" value="Peptidase_S28"/>
    <property type="match status" value="1"/>
</dbReference>
<evidence type="ECO:0000313" key="9">
    <source>
        <dbReference type="Proteomes" id="UP000095284"/>
    </source>
</evidence>
<dbReference type="InterPro" id="IPR042269">
    <property type="entry name" value="Ser_carbopepase_S28_SKS"/>
</dbReference>
<dbReference type="Gene3D" id="3.40.50.1820">
    <property type="entry name" value="alpha/beta hydrolase"/>
    <property type="match status" value="1"/>
</dbReference>
<dbReference type="GO" id="GO:0070008">
    <property type="term" value="F:serine-type exopeptidase activity"/>
    <property type="evidence" value="ECO:0007669"/>
    <property type="project" value="InterPro"/>
</dbReference>
<dbReference type="OrthoDB" id="1735038at2759"/>
<dbReference type="eggNOG" id="KOG2182">
    <property type="taxonomic scope" value="Eukaryota"/>
</dbReference>
<evidence type="ECO:0000256" key="5">
    <source>
        <dbReference type="ARBA" id="ARBA00023180"/>
    </source>
</evidence>
<dbReference type="SUPFAM" id="SSF53474">
    <property type="entry name" value="alpha/beta-Hydrolases"/>
    <property type="match status" value="2"/>
</dbReference>
<keyword evidence="4" id="KW-0378">Hydrolase</keyword>
<keyword evidence="2" id="KW-0645">Protease</keyword>